<dbReference type="InterPro" id="IPR001736">
    <property type="entry name" value="PLipase_D/transphosphatidylase"/>
</dbReference>
<dbReference type="EMBL" id="SORO01000006">
    <property type="protein sequence ID" value="TDY66538.1"/>
    <property type="molecule type" value="Genomic_DNA"/>
</dbReference>
<gene>
    <name evidence="2" type="ORF">CLV96_3917</name>
</gene>
<comment type="caution">
    <text evidence="2">The sequence shown here is derived from an EMBL/GenBank/DDBJ whole genome shotgun (WGS) entry which is preliminary data.</text>
</comment>
<evidence type="ECO:0000313" key="3">
    <source>
        <dbReference type="Proteomes" id="UP000294684"/>
    </source>
</evidence>
<dbReference type="AlphaFoldDB" id="A0A4R8MPX5"/>
<protein>
    <recommendedName>
        <fullName evidence="1">PLD phosphodiesterase domain-containing protein</fullName>
    </recommendedName>
</protein>
<dbReference type="GO" id="GO:0006793">
    <property type="term" value="P:phosphorus metabolic process"/>
    <property type="evidence" value="ECO:0007669"/>
    <property type="project" value="UniProtKB-ARBA"/>
</dbReference>
<dbReference type="PROSITE" id="PS50035">
    <property type="entry name" value="PLD"/>
    <property type="match status" value="1"/>
</dbReference>
<dbReference type="RefSeq" id="WP_004787751.1">
    <property type="nucleotide sequence ID" value="NZ_SORO01000006.1"/>
</dbReference>
<dbReference type="GO" id="GO:0003824">
    <property type="term" value="F:catalytic activity"/>
    <property type="evidence" value="ECO:0007669"/>
    <property type="project" value="InterPro"/>
</dbReference>
<dbReference type="Gene3D" id="3.30.870.10">
    <property type="entry name" value="Endonuclease Chain A"/>
    <property type="match status" value="1"/>
</dbReference>
<feature type="domain" description="PLD phosphodiesterase" evidence="1">
    <location>
        <begin position="127"/>
        <end position="149"/>
    </location>
</feature>
<keyword evidence="3" id="KW-1185">Reference proteome</keyword>
<dbReference type="STRING" id="1193051.LEP1GSC017_0002"/>
<dbReference type="SUPFAM" id="SSF56024">
    <property type="entry name" value="Phospholipase D/nuclease"/>
    <property type="match status" value="1"/>
</dbReference>
<accession>A0A4R8MPX5</accession>
<reference evidence="2 3" key="1">
    <citation type="submission" date="2019-03" db="EMBL/GenBank/DDBJ databases">
        <title>Genomic Encyclopedia of Archaeal and Bacterial Type Strains, Phase II (KMG-II): from individual species to whole genera.</title>
        <authorList>
            <person name="Goeker M."/>
        </authorList>
    </citation>
    <scope>NUCLEOTIDE SEQUENCE [LARGE SCALE GENOMIC DNA]</scope>
    <source>
        <strain evidence="2 3">DSM 21537</strain>
    </source>
</reference>
<proteinExistence type="predicted"/>
<evidence type="ECO:0000313" key="2">
    <source>
        <dbReference type="EMBL" id="TDY66538.1"/>
    </source>
</evidence>
<evidence type="ECO:0000259" key="1">
    <source>
        <dbReference type="PROSITE" id="PS50035"/>
    </source>
</evidence>
<name>A0A4R8MPX5_LEPME</name>
<dbReference type="Proteomes" id="UP000294684">
    <property type="component" value="Unassembled WGS sequence"/>
</dbReference>
<dbReference type="OrthoDB" id="9816206at2"/>
<organism evidence="2 3">
    <name type="scientific">Leptospira meyeri</name>
    <dbReference type="NCBI Taxonomy" id="29508"/>
    <lineage>
        <taxon>Bacteria</taxon>
        <taxon>Pseudomonadati</taxon>
        <taxon>Spirochaetota</taxon>
        <taxon>Spirochaetia</taxon>
        <taxon>Leptospirales</taxon>
        <taxon>Leptospiraceae</taxon>
        <taxon>Leptospira</taxon>
    </lineage>
</organism>
<sequence length="197" mass="23275">MANLFLKNSLNDSLRMHECGQDEYWYYYNGTHPRNNPMLYQELINNATKEIIIWDPYFNVKYPDSDQDIFANIKKDITIKILTLRGLDRPQTYLTSVHNAIKSIIEPSKDCRFGLRVINRGDNMNQGERFFHDRFLIIDNSQVFLIGSSLGWHLKSRESTGIFKVSNLNTITFIKSIFKEYWDRSSKHQIRLAYLHS</sequence>
<dbReference type="GeneID" id="79829166"/>